<dbReference type="EMBL" id="MU275847">
    <property type="protein sequence ID" value="KAI0052077.1"/>
    <property type="molecule type" value="Genomic_DNA"/>
</dbReference>
<name>A0ACB8S7I5_9AGAM</name>
<dbReference type="Proteomes" id="UP000814033">
    <property type="component" value="Unassembled WGS sequence"/>
</dbReference>
<organism evidence="1 2">
    <name type="scientific">Auriscalpium vulgare</name>
    <dbReference type="NCBI Taxonomy" id="40419"/>
    <lineage>
        <taxon>Eukaryota</taxon>
        <taxon>Fungi</taxon>
        <taxon>Dikarya</taxon>
        <taxon>Basidiomycota</taxon>
        <taxon>Agaricomycotina</taxon>
        <taxon>Agaricomycetes</taxon>
        <taxon>Russulales</taxon>
        <taxon>Auriscalpiaceae</taxon>
        <taxon>Auriscalpium</taxon>
    </lineage>
</organism>
<evidence type="ECO:0000313" key="2">
    <source>
        <dbReference type="Proteomes" id="UP000814033"/>
    </source>
</evidence>
<proteinExistence type="predicted"/>
<reference evidence="1" key="2">
    <citation type="journal article" date="2022" name="New Phytol.">
        <title>Evolutionary transition to the ectomycorrhizal habit in the genomes of a hyperdiverse lineage of mushroom-forming fungi.</title>
        <authorList>
            <person name="Looney B."/>
            <person name="Miyauchi S."/>
            <person name="Morin E."/>
            <person name="Drula E."/>
            <person name="Courty P.E."/>
            <person name="Kohler A."/>
            <person name="Kuo A."/>
            <person name="LaButti K."/>
            <person name="Pangilinan J."/>
            <person name="Lipzen A."/>
            <person name="Riley R."/>
            <person name="Andreopoulos W."/>
            <person name="He G."/>
            <person name="Johnson J."/>
            <person name="Nolan M."/>
            <person name="Tritt A."/>
            <person name="Barry K.W."/>
            <person name="Grigoriev I.V."/>
            <person name="Nagy L.G."/>
            <person name="Hibbett D."/>
            <person name="Henrissat B."/>
            <person name="Matheny P.B."/>
            <person name="Labbe J."/>
            <person name="Martin F.M."/>
        </authorList>
    </citation>
    <scope>NUCLEOTIDE SEQUENCE</scope>
    <source>
        <strain evidence="1">FP105234-sp</strain>
    </source>
</reference>
<accession>A0ACB8S7I5</accession>
<keyword evidence="2" id="KW-1185">Reference proteome</keyword>
<reference evidence="1" key="1">
    <citation type="submission" date="2021-02" db="EMBL/GenBank/DDBJ databases">
        <authorList>
            <consortium name="DOE Joint Genome Institute"/>
            <person name="Ahrendt S."/>
            <person name="Looney B.P."/>
            <person name="Miyauchi S."/>
            <person name="Morin E."/>
            <person name="Drula E."/>
            <person name="Courty P.E."/>
            <person name="Chicoki N."/>
            <person name="Fauchery L."/>
            <person name="Kohler A."/>
            <person name="Kuo A."/>
            <person name="Labutti K."/>
            <person name="Pangilinan J."/>
            <person name="Lipzen A."/>
            <person name="Riley R."/>
            <person name="Andreopoulos W."/>
            <person name="He G."/>
            <person name="Johnson J."/>
            <person name="Barry K.W."/>
            <person name="Grigoriev I.V."/>
            <person name="Nagy L."/>
            <person name="Hibbett D."/>
            <person name="Henrissat B."/>
            <person name="Matheny P.B."/>
            <person name="Labbe J."/>
            <person name="Martin F."/>
        </authorList>
    </citation>
    <scope>NUCLEOTIDE SEQUENCE</scope>
    <source>
        <strain evidence="1">FP105234-sp</strain>
    </source>
</reference>
<comment type="caution">
    <text evidence="1">The sequence shown here is derived from an EMBL/GenBank/DDBJ whole genome shotgun (WGS) entry which is preliminary data.</text>
</comment>
<gene>
    <name evidence="1" type="ORF">FA95DRAFT_50322</name>
</gene>
<protein>
    <submittedName>
        <fullName evidence="1">Uncharacterized protein</fullName>
    </submittedName>
</protein>
<sequence length="232" mass="27210">MVDWHNPQTIAAELFAYVKLLHVVAGLYFWEYFTNLHYEWEFIKRKRPYRWTIWLYSVTRFCALMNIILGLVAFNTQRPLNCELWLLFEFIFAYVAFALAAFLIIIRIVAIWNRDRYVSLLAISIWLVNIAFLLRSTAKADSKWDDGSKGCTIVNSKDSRINVTVTLVSDLLCLFIMIIGLRRQRDHALGRMLFNQGLIWVVLATVSEMPPTIFLWLDLNDAMNIMFQTPSR</sequence>
<evidence type="ECO:0000313" key="1">
    <source>
        <dbReference type="EMBL" id="KAI0052077.1"/>
    </source>
</evidence>